<evidence type="ECO:0000313" key="2">
    <source>
        <dbReference type="EMBL" id="ACU35595.1"/>
    </source>
</evidence>
<dbReference type="STRING" id="446462.Amir_1646"/>
<organism evidence="2 3">
    <name type="scientific">Actinosynnema mirum (strain ATCC 29888 / DSM 43827 / JCM 3225 / NBRC 14064 / NCIMB 13271 / NRRL B-12336 / IMRU 3971 / 101)</name>
    <dbReference type="NCBI Taxonomy" id="446462"/>
    <lineage>
        <taxon>Bacteria</taxon>
        <taxon>Bacillati</taxon>
        <taxon>Actinomycetota</taxon>
        <taxon>Actinomycetes</taxon>
        <taxon>Pseudonocardiales</taxon>
        <taxon>Pseudonocardiaceae</taxon>
        <taxon>Actinosynnema</taxon>
    </lineage>
</organism>
<evidence type="ECO:0008006" key="4">
    <source>
        <dbReference type="Google" id="ProtNLM"/>
    </source>
</evidence>
<protein>
    <recommendedName>
        <fullName evidence="4">Scaffolding protein</fullName>
    </recommendedName>
</protein>
<sequence>MEPTPAAPSATTTTTTSAPAAGQQTAPVPTPPAAPQQQAVTGTPVAAGTPAAQPVQQATPAAEAKTFTQQDLDRILTERLGRQEKTLTEKFAQVFGITDPNAAVDPAKALADAQAQATAALARADQADARALAVAAGVRPEHVETFTRLVDLSPLAKLDRSDAGAVTAAIKAQVDAALVGAPMFKGAALPAASGGDRQGAGQASLAEQIAAAEKAGDFRTAISLKRQQAFRTAQ</sequence>
<dbReference type="eggNOG" id="ENOG503249A">
    <property type="taxonomic scope" value="Bacteria"/>
</dbReference>
<dbReference type="Proteomes" id="UP000002213">
    <property type="component" value="Chromosome"/>
</dbReference>
<reference evidence="2 3" key="1">
    <citation type="journal article" date="2009" name="Stand. Genomic Sci.">
        <title>Complete genome sequence of Actinosynnema mirum type strain (101).</title>
        <authorList>
            <person name="Land M."/>
            <person name="Lapidus A."/>
            <person name="Mayilraj S."/>
            <person name="Chen F."/>
            <person name="Copeland A."/>
            <person name="Del Rio T.G."/>
            <person name="Nolan M."/>
            <person name="Lucas S."/>
            <person name="Tice H."/>
            <person name="Cheng J.F."/>
            <person name="Chertkov O."/>
            <person name="Bruce D."/>
            <person name="Goodwin L."/>
            <person name="Pitluck S."/>
            <person name="Rohde M."/>
            <person name="Goker M."/>
            <person name="Pati A."/>
            <person name="Ivanova N."/>
            <person name="Mavromatis K."/>
            <person name="Chen A."/>
            <person name="Palaniappan K."/>
            <person name="Hauser L."/>
            <person name="Chang Y.J."/>
            <person name="Jeffries C.C."/>
            <person name="Brettin T."/>
            <person name="Detter J.C."/>
            <person name="Han C."/>
            <person name="Chain P."/>
            <person name="Tindall B.J."/>
            <person name="Bristow J."/>
            <person name="Eisen J.A."/>
            <person name="Markowitz V."/>
            <person name="Hugenholtz P."/>
            <person name="Kyrpides N.C."/>
            <person name="Klenk H.P."/>
        </authorList>
    </citation>
    <scope>NUCLEOTIDE SEQUENCE [LARGE SCALE GENOMIC DNA]</scope>
    <source>
        <strain evidence="3">ATCC 29888 / DSM 43827 / JCM 3225 / NBRC 14064 / NCIMB 13271 / NRRL B-12336 / IMRU 3971 / 101</strain>
    </source>
</reference>
<dbReference type="HOGENOM" id="CLU_1182982_0_0_11"/>
<evidence type="ECO:0000256" key="1">
    <source>
        <dbReference type="SAM" id="MobiDB-lite"/>
    </source>
</evidence>
<dbReference type="AlphaFoldDB" id="C6WBM7"/>
<dbReference type="RefSeq" id="WP_015800484.1">
    <property type="nucleotide sequence ID" value="NC_013093.1"/>
</dbReference>
<dbReference type="EMBL" id="CP001630">
    <property type="protein sequence ID" value="ACU35595.1"/>
    <property type="molecule type" value="Genomic_DNA"/>
</dbReference>
<proteinExistence type="predicted"/>
<gene>
    <name evidence="2" type="ordered locus">Amir_1646</name>
</gene>
<feature type="region of interest" description="Disordered" evidence="1">
    <location>
        <begin position="1"/>
        <end position="70"/>
    </location>
</feature>
<accession>C6WBM7</accession>
<keyword evidence="3" id="KW-1185">Reference proteome</keyword>
<name>C6WBM7_ACTMD</name>
<feature type="compositionally biased region" description="Low complexity" evidence="1">
    <location>
        <begin position="1"/>
        <end position="27"/>
    </location>
</feature>
<dbReference type="KEGG" id="ami:Amir_1646"/>
<feature type="compositionally biased region" description="Low complexity" evidence="1">
    <location>
        <begin position="35"/>
        <end position="62"/>
    </location>
</feature>
<dbReference type="OrthoDB" id="9989590at2"/>
<evidence type="ECO:0000313" key="3">
    <source>
        <dbReference type="Proteomes" id="UP000002213"/>
    </source>
</evidence>